<keyword evidence="2" id="KW-1185">Reference proteome</keyword>
<gene>
    <name evidence="1" type="ORF">GCM10008935_24760</name>
</gene>
<dbReference type="Proteomes" id="UP001500740">
    <property type="component" value="Unassembled WGS sequence"/>
</dbReference>
<proteinExistence type="predicted"/>
<name>A0ABP3JZP4_9BACI</name>
<comment type="caution">
    <text evidence="1">The sequence shown here is derived from an EMBL/GenBank/DDBJ whole genome shotgun (WGS) entry which is preliminary data.</text>
</comment>
<evidence type="ECO:0000313" key="1">
    <source>
        <dbReference type="EMBL" id="GAA0467857.1"/>
    </source>
</evidence>
<evidence type="ECO:0000313" key="2">
    <source>
        <dbReference type="Proteomes" id="UP001500740"/>
    </source>
</evidence>
<reference evidence="2" key="1">
    <citation type="journal article" date="2019" name="Int. J. Syst. Evol. Microbiol.">
        <title>The Global Catalogue of Microorganisms (GCM) 10K type strain sequencing project: providing services to taxonomists for standard genome sequencing and annotation.</title>
        <authorList>
            <consortium name="The Broad Institute Genomics Platform"/>
            <consortium name="The Broad Institute Genome Sequencing Center for Infectious Disease"/>
            <person name="Wu L."/>
            <person name="Ma J."/>
        </authorList>
    </citation>
    <scope>NUCLEOTIDE SEQUENCE [LARGE SCALE GENOMIC DNA]</scope>
    <source>
        <strain evidence="2">JCM 14193</strain>
    </source>
</reference>
<organism evidence="1 2">
    <name type="scientific">Alkalibacillus silvisoli</name>
    <dbReference type="NCBI Taxonomy" id="392823"/>
    <lineage>
        <taxon>Bacteria</taxon>
        <taxon>Bacillati</taxon>
        <taxon>Bacillota</taxon>
        <taxon>Bacilli</taxon>
        <taxon>Bacillales</taxon>
        <taxon>Bacillaceae</taxon>
        <taxon>Alkalibacillus</taxon>
    </lineage>
</organism>
<accession>A0ABP3JZP4</accession>
<dbReference type="EMBL" id="BAAACZ010000019">
    <property type="protein sequence ID" value="GAA0467857.1"/>
    <property type="molecule type" value="Genomic_DNA"/>
</dbReference>
<protein>
    <submittedName>
        <fullName evidence="1">Uncharacterized protein</fullName>
    </submittedName>
</protein>
<sequence>MSLILVCLSLLLILEVSYTGLVSILNGVLVYNLLQFLVTAIPMTYPRWFGVLGNHPSDGLQLLRLLRSNN</sequence>
<dbReference type="RefSeq" id="WP_343783984.1">
    <property type="nucleotide sequence ID" value="NZ_BAAACZ010000019.1"/>
</dbReference>